<dbReference type="CDD" id="cd17535">
    <property type="entry name" value="REC_NarL-like"/>
    <property type="match status" value="1"/>
</dbReference>
<dbReference type="Proteomes" id="UP000480178">
    <property type="component" value="Chromosome"/>
</dbReference>
<dbReference type="GO" id="GO:0006355">
    <property type="term" value="P:regulation of DNA-templated transcription"/>
    <property type="evidence" value="ECO:0007669"/>
    <property type="project" value="InterPro"/>
</dbReference>
<dbReference type="Pfam" id="PF00196">
    <property type="entry name" value="GerE"/>
    <property type="match status" value="1"/>
</dbReference>
<dbReference type="PROSITE" id="PS50043">
    <property type="entry name" value="HTH_LUXR_2"/>
    <property type="match status" value="1"/>
</dbReference>
<dbReference type="SUPFAM" id="SSF46894">
    <property type="entry name" value="C-terminal effector domain of the bipartite response regulators"/>
    <property type="match status" value="1"/>
</dbReference>
<name>A0A6C0GP03_9BACT</name>
<dbReference type="SMART" id="SM00421">
    <property type="entry name" value="HTH_LUXR"/>
    <property type="match status" value="1"/>
</dbReference>
<evidence type="ECO:0000256" key="3">
    <source>
        <dbReference type="PROSITE-ProRule" id="PRU00169"/>
    </source>
</evidence>
<evidence type="ECO:0000259" key="5">
    <source>
        <dbReference type="PROSITE" id="PS50110"/>
    </source>
</evidence>
<evidence type="ECO:0000256" key="2">
    <source>
        <dbReference type="ARBA" id="ARBA00023125"/>
    </source>
</evidence>
<keyword evidence="1 3" id="KW-0597">Phosphoprotein</keyword>
<dbReference type="PROSITE" id="PS50110">
    <property type="entry name" value="RESPONSE_REGULATORY"/>
    <property type="match status" value="1"/>
</dbReference>
<dbReference type="SUPFAM" id="SSF52172">
    <property type="entry name" value="CheY-like"/>
    <property type="match status" value="1"/>
</dbReference>
<dbReference type="Gene3D" id="3.40.50.2300">
    <property type="match status" value="1"/>
</dbReference>
<feature type="domain" description="HTH luxR-type" evidence="4">
    <location>
        <begin position="148"/>
        <end position="213"/>
    </location>
</feature>
<dbReference type="PANTHER" id="PTHR43214">
    <property type="entry name" value="TWO-COMPONENT RESPONSE REGULATOR"/>
    <property type="match status" value="1"/>
</dbReference>
<dbReference type="CDD" id="cd06170">
    <property type="entry name" value="LuxR_C_like"/>
    <property type="match status" value="1"/>
</dbReference>
<dbReference type="PRINTS" id="PR00038">
    <property type="entry name" value="HTHLUXR"/>
</dbReference>
<dbReference type="InterPro" id="IPR000792">
    <property type="entry name" value="Tscrpt_reg_LuxR_C"/>
</dbReference>
<dbReference type="PANTHER" id="PTHR43214:SF43">
    <property type="entry name" value="TWO-COMPONENT RESPONSE REGULATOR"/>
    <property type="match status" value="1"/>
</dbReference>
<dbReference type="GO" id="GO:0000160">
    <property type="term" value="P:phosphorelay signal transduction system"/>
    <property type="evidence" value="ECO:0007669"/>
    <property type="project" value="InterPro"/>
</dbReference>
<dbReference type="InterPro" id="IPR039420">
    <property type="entry name" value="WalR-like"/>
</dbReference>
<evidence type="ECO:0000259" key="4">
    <source>
        <dbReference type="PROSITE" id="PS50043"/>
    </source>
</evidence>
<dbReference type="AlphaFoldDB" id="A0A6C0GP03"/>
<dbReference type="GO" id="GO:0003677">
    <property type="term" value="F:DNA binding"/>
    <property type="evidence" value="ECO:0007669"/>
    <property type="project" value="UniProtKB-KW"/>
</dbReference>
<dbReference type="RefSeq" id="WP_162445765.1">
    <property type="nucleotide sequence ID" value="NZ_CP048222.1"/>
</dbReference>
<accession>A0A6C0GP03</accession>
<evidence type="ECO:0000256" key="1">
    <source>
        <dbReference type="ARBA" id="ARBA00022553"/>
    </source>
</evidence>
<dbReference type="SMART" id="SM00448">
    <property type="entry name" value="REC"/>
    <property type="match status" value="1"/>
</dbReference>
<dbReference type="InterPro" id="IPR058245">
    <property type="entry name" value="NreC/VraR/RcsB-like_REC"/>
</dbReference>
<keyword evidence="7" id="KW-1185">Reference proteome</keyword>
<sequence length="218" mass="24346">MIKLLIADDHQLFIDGLTMLLKSETGLEVAGQALNGNEVLQVLAQKSIDIVLLDINMPNTDIVGLVKTIRAKYPHTKIIILTMYHGTRFYAKLIKHGINGYLYKSEGKAIFLEAIEKAANGEIYISKELFTDINNPVQAASPAFDLNLASPESVLTKREIEILKLVAQEHSNQEIADKLFISINTVDTHRKHILLKLGVKNTVGLVKYCMQYNLLGNF</sequence>
<dbReference type="InterPro" id="IPR016032">
    <property type="entry name" value="Sig_transdc_resp-reg_C-effctor"/>
</dbReference>
<reference evidence="6 7" key="1">
    <citation type="submission" date="2020-01" db="EMBL/GenBank/DDBJ databases">
        <authorList>
            <person name="Kim M.K."/>
        </authorList>
    </citation>
    <scope>NUCLEOTIDE SEQUENCE [LARGE SCALE GENOMIC DNA]</scope>
    <source>
        <strain evidence="6 7">172606-1</strain>
    </source>
</reference>
<organism evidence="6 7">
    <name type="scientific">Rhodocytophaga rosea</name>
    <dbReference type="NCBI Taxonomy" id="2704465"/>
    <lineage>
        <taxon>Bacteria</taxon>
        <taxon>Pseudomonadati</taxon>
        <taxon>Bacteroidota</taxon>
        <taxon>Cytophagia</taxon>
        <taxon>Cytophagales</taxon>
        <taxon>Rhodocytophagaceae</taxon>
        <taxon>Rhodocytophaga</taxon>
    </lineage>
</organism>
<evidence type="ECO:0000313" key="6">
    <source>
        <dbReference type="EMBL" id="QHT69781.1"/>
    </source>
</evidence>
<proteinExistence type="predicted"/>
<dbReference type="InterPro" id="IPR011006">
    <property type="entry name" value="CheY-like_superfamily"/>
</dbReference>
<feature type="domain" description="Response regulatory" evidence="5">
    <location>
        <begin position="3"/>
        <end position="119"/>
    </location>
</feature>
<feature type="modified residue" description="4-aspartylphosphate" evidence="3">
    <location>
        <position position="54"/>
    </location>
</feature>
<dbReference type="Pfam" id="PF00072">
    <property type="entry name" value="Response_reg"/>
    <property type="match status" value="1"/>
</dbReference>
<keyword evidence="2" id="KW-0238">DNA-binding</keyword>
<dbReference type="EMBL" id="CP048222">
    <property type="protein sequence ID" value="QHT69781.1"/>
    <property type="molecule type" value="Genomic_DNA"/>
</dbReference>
<protein>
    <submittedName>
        <fullName evidence="6">Response regulator transcription factor</fullName>
    </submittedName>
</protein>
<evidence type="ECO:0000313" key="7">
    <source>
        <dbReference type="Proteomes" id="UP000480178"/>
    </source>
</evidence>
<dbReference type="KEGG" id="rhoz:GXP67_25615"/>
<gene>
    <name evidence="6" type="ORF">GXP67_25615</name>
</gene>
<dbReference type="InterPro" id="IPR001789">
    <property type="entry name" value="Sig_transdc_resp-reg_receiver"/>
</dbReference>